<evidence type="ECO:0000313" key="2">
    <source>
        <dbReference type="Proteomes" id="UP001246858"/>
    </source>
</evidence>
<dbReference type="Proteomes" id="UP001246858">
    <property type="component" value="Unassembled WGS sequence"/>
</dbReference>
<dbReference type="EMBL" id="JAVDTF010000003">
    <property type="protein sequence ID" value="MDR6784700.1"/>
    <property type="molecule type" value="Genomic_DNA"/>
</dbReference>
<proteinExistence type="predicted"/>
<sequence>MKKPKAAKNRPENATLLKKHEHPDGIDKWNDRLDQNLETEHEGNELADEHARDYLEKYGSGDQSDENQDN</sequence>
<gene>
    <name evidence="1" type="ORF">J2X78_003274</name>
</gene>
<protein>
    <submittedName>
        <fullName evidence="1">Uncharacterized protein</fullName>
    </submittedName>
</protein>
<name>A0ACC6KZU3_9SPHI</name>
<organism evidence="1 2">
    <name type="scientific">Pedobacter africanus</name>
    <dbReference type="NCBI Taxonomy" id="151894"/>
    <lineage>
        <taxon>Bacteria</taxon>
        <taxon>Pseudomonadati</taxon>
        <taxon>Bacteroidota</taxon>
        <taxon>Sphingobacteriia</taxon>
        <taxon>Sphingobacteriales</taxon>
        <taxon>Sphingobacteriaceae</taxon>
        <taxon>Pedobacter</taxon>
    </lineage>
</organism>
<evidence type="ECO:0000313" key="1">
    <source>
        <dbReference type="EMBL" id="MDR6784700.1"/>
    </source>
</evidence>
<reference evidence="1" key="1">
    <citation type="submission" date="2023-07" db="EMBL/GenBank/DDBJ databases">
        <title>Sorghum-associated microbial communities from plants grown in Nebraska, USA.</title>
        <authorList>
            <person name="Schachtman D."/>
        </authorList>
    </citation>
    <scope>NUCLEOTIDE SEQUENCE</scope>
    <source>
        <strain evidence="1">2697</strain>
    </source>
</reference>
<comment type="caution">
    <text evidence="1">The sequence shown here is derived from an EMBL/GenBank/DDBJ whole genome shotgun (WGS) entry which is preliminary data.</text>
</comment>
<accession>A0ACC6KZU3</accession>
<keyword evidence="2" id="KW-1185">Reference proteome</keyword>